<feature type="domain" description="DUF4114" evidence="1">
    <location>
        <begin position="147"/>
        <end position="229"/>
    </location>
</feature>
<accession>A0A9E6ZND8</accession>
<evidence type="ECO:0000313" key="2">
    <source>
        <dbReference type="EMBL" id="UOB19067.1"/>
    </source>
</evidence>
<sequence>MNKKLPFILALLAVIYVKGQGYNFLGPYDLQGTPLYMELDDVIDQATMDLVHNSLPESYPVPEYNPHYLSSGYDTDIKLLQSSSVYVTFLEEGAGYKNVLGFYTYDLNTGPFTKPKPEDITIVFPNVSRLGSGGGLIEGNKVKIGDFPANTGIGWVLLANGWNGSVTPGLWQLFSNPDFNPESNPDLRQHNVLLKDNENERIILGFEDIRRDYGSCDNDFNDAVFYVTADTYSDINLNNFADINDATDISSANDGGLESNGDLAKLIAKRNFNRVKDGTALNRKKLQKIYNKASYKSIKAKDNALNKYFPETALYGSETAHVSSPDDLLGITNATAVFSADYYDGEKRVVAALATETEGGIYDHSKVICDRLNNSSLEDIRTVSVYGHEIVMSVIKRQNGNKEYALTFSVKKEPASNKIYSFWNIGEYPAGNYINFQVWGESMSQATSIVNYIFKQLTVEKTLESSKSSNKIPTVFVKKGFYKEGALVLDVVNKSSSSWINLEGNYREHELSESKPLSIQKDLTMEFEERIIVNTGHLFDIGLSVKGENSAQYDALYLADGPWGIDYLENTVMIDEFKIRQSGTVLNENYNVERNAKVKGKVKETLNLFRNILPGELVFNVSDYNKISFEIKNSVKVEVILVTENLTDWNNRLRTTLEPNNNLTTYNLKFEEFKNASGKSISIENLRSIVFSVQGDYQNFSNFEIEVLNVSFNKLSGSIDYEEITDIDEMSTESEEEILESSQAKVINYPNPFTDYTTIEFPVKTKYIDLLVVSLSGKIITRSRYETQNDSRTIIYKAYGLNQGIYRFIAVDDSGSKQTGSFLVN</sequence>
<evidence type="ECO:0000313" key="3">
    <source>
        <dbReference type="Proteomes" id="UP000831290"/>
    </source>
</evidence>
<proteinExistence type="predicted"/>
<dbReference type="InterPro" id="IPR025193">
    <property type="entry name" value="DUF4114"/>
</dbReference>
<dbReference type="RefSeq" id="WP_255845684.1">
    <property type="nucleotide sequence ID" value="NZ_CP094358.1"/>
</dbReference>
<evidence type="ECO:0000259" key="1">
    <source>
        <dbReference type="Pfam" id="PF13448"/>
    </source>
</evidence>
<dbReference type="KEGG" id="fbm:MQE35_07155"/>
<keyword evidence="3" id="KW-1185">Reference proteome</keyword>
<dbReference type="Proteomes" id="UP000831290">
    <property type="component" value="Chromosome"/>
</dbReference>
<organism evidence="2 3">
    <name type="scientific">Abyssalbus ytuae</name>
    <dbReference type="NCBI Taxonomy" id="2926907"/>
    <lineage>
        <taxon>Bacteria</taxon>
        <taxon>Pseudomonadati</taxon>
        <taxon>Bacteroidota</taxon>
        <taxon>Flavobacteriia</taxon>
        <taxon>Flavobacteriales</taxon>
        <taxon>Flavobacteriaceae</taxon>
        <taxon>Abyssalbus</taxon>
    </lineage>
</organism>
<reference evidence="2" key="1">
    <citation type="submission" date="2022-03" db="EMBL/GenBank/DDBJ databases">
        <title>Description of Abyssus ytuae gen. nov., sp. nov., a novel member of the family Flavobacteriaceae isolated from the sediment of Mariana Trench.</title>
        <authorList>
            <person name="Zhang J."/>
            <person name="Xu X."/>
        </authorList>
    </citation>
    <scope>NUCLEOTIDE SEQUENCE</scope>
    <source>
        <strain evidence="2">MT3330</strain>
    </source>
</reference>
<dbReference type="Pfam" id="PF13448">
    <property type="entry name" value="DUF4114"/>
    <property type="match status" value="1"/>
</dbReference>
<protein>
    <submittedName>
        <fullName evidence="2">DUF4114 domain-containing protein</fullName>
    </submittedName>
</protein>
<dbReference type="AlphaFoldDB" id="A0A9E6ZND8"/>
<gene>
    <name evidence="2" type="ORF">MQE35_07155</name>
</gene>
<name>A0A9E6ZND8_9FLAO</name>
<dbReference type="EMBL" id="CP094358">
    <property type="protein sequence ID" value="UOB19067.1"/>
    <property type="molecule type" value="Genomic_DNA"/>
</dbReference>